<proteinExistence type="predicted"/>
<evidence type="ECO:0000313" key="2">
    <source>
        <dbReference type="EMBL" id="SVD92221.1"/>
    </source>
</evidence>
<sequence length="29" mass="3331">MAPFYGCYLVSQIKVLVVLLRFIVIMVKS</sequence>
<keyword evidence="1" id="KW-0472">Membrane</keyword>
<accession>A0A382Z9Q7</accession>
<dbReference type="EMBL" id="UINC01182170">
    <property type="protein sequence ID" value="SVD92221.1"/>
    <property type="molecule type" value="Genomic_DNA"/>
</dbReference>
<name>A0A382Z9Q7_9ZZZZ</name>
<reference evidence="2" key="1">
    <citation type="submission" date="2018-05" db="EMBL/GenBank/DDBJ databases">
        <authorList>
            <person name="Lanie J.A."/>
            <person name="Ng W.-L."/>
            <person name="Kazmierczak K.M."/>
            <person name="Andrzejewski T.M."/>
            <person name="Davidsen T.M."/>
            <person name="Wayne K.J."/>
            <person name="Tettelin H."/>
            <person name="Glass J.I."/>
            <person name="Rusch D."/>
            <person name="Podicherti R."/>
            <person name="Tsui H.-C.T."/>
            <person name="Winkler M.E."/>
        </authorList>
    </citation>
    <scope>NUCLEOTIDE SEQUENCE</scope>
</reference>
<organism evidence="2">
    <name type="scientific">marine metagenome</name>
    <dbReference type="NCBI Taxonomy" id="408172"/>
    <lineage>
        <taxon>unclassified sequences</taxon>
        <taxon>metagenomes</taxon>
        <taxon>ecological metagenomes</taxon>
    </lineage>
</organism>
<dbReference type="AlphaFoldDB" id="A0A382Z9Q7"/>
<gene>
    <name evidence="2" type="ORF">METZ01_LOCUS445075</name>
</gene>
<feature type="transmembrane region" description="Helical" evidence="1">
    <location>
        <begin position="6"/>
        <end position="27"/>
    </location>
</feature>
<keyword evidence="1" id="KW-0812">Transmembrane</keyword>
<keyword evidence="1" id="KW-1133">Transmembrane helix</keyword>
<protein>
    <submittedName>
        <fullName evidence="2">Uncharacterized protein</fullName>
    </submittedName>
</protein>
<evidence type="ECO:0000256" key="1">
    <source>
        <dbReference type="SAM" id="Phobius"/>
    </source>
</evidence>